<dbReference type="AlphaFoldDB" id="A0A9W8ZVT7"/>
<feature type="compositionally biased region" description="Low complexity" evidence="1">
    <location>
        <begin position="100"/>
        <end position="110"/>
    </location>
</feature>
<comment type="caution">
    <text evidence="2">The sequence shown here is derived from an EMBL/GenBank/DDBJ whole genome shotgun (WGS) entry which is preliminary data.</text>
</comment>
<organism evidence="2 3">
    <name type="scientific">Lentinula lateritia</name>
    <dbReference type="NCBI Taxonomy" id="40482"/>
    <lineage>
        <taxon>Eukaryota</taxon>
        <taxon>Fungi</taxon>
        <taxon>Dikarya</taxon>
        <taxon>Basidiomycota</taxon>
        <taxon>Agaricomycotina</taxon>
        <taxon>Agaricomycetes</taxon>
        <taxon>Agaricomycetidae</taxon>
        <taxon>Agaricales</taxon>
        <taxon>Marasmiineae</taxon>
        <taxon>Omphalotaceae</taxon>
        <taxon>Lentinula</taxon>
    </lineage>
</organism>
<dbReference type="Proteomes" id="UP001150238">
    <property type="component" value="Unassembled WGS sequence"/>
</dbReference>
<reference evidence="2" key="1">
    <citation type="submission" date="2022-08" db="EMBL/GenBank/DDBJ databases">
        <authorList>
            <consortium name="DOE Joint Genome Institute"/>
            <person name="Min B."/>
            <person name="Riley R."/>
            <person name="Sierra-Patev S."/>
            <person name="Naranjo-Ortiz M."/>
            <person name="Looney B."/>
            <person name="Konkel Z."/>
            <person name="Slot J.C."/>
            <person name="Sakamoto Y."/>
            <person name="Steenwyk J.L."/>
            <person name="Rokas A."/>
            <person name="Carro J."/>
            <person name="Camarero S."/>
            <person name="Ferreira P."/>
            <person name="Molpeceres G."/>
            <person name="Ruiz-Duenas F.J."/>
            <person name="Serrano A."/>
            <person name="Henrissat B."/>
            <person name="Drula E."/>
            <person name="Hughes K.W."/>
            <person name="Mata J.L."/>
            <person name="Ishikawa N.K."/>
            <person name="Vargas-Isla R."/>
            <person name="Ushijima S."/>
            <person name="Smith C.A."/>
            <person name="Ahrendt S."/>
            <person name="Andreopoulos W."/>
            <person name="He G."/>
            <person name="Labutti K."/>
            <person name="Lipzen A."/>
            <person name="Ng V."/>
            <person name="Sandor L."/>
            <person name="Barry K."/>
            <person name="Martinez A.T."/>
            <person name="Xiao Y."/>
            <person name="Gibbons J.G."/>
            <person name="Terashima K."/>
            <person name="Hibbett D.S."/>
            <person name="Grigoriev I.V."/>
        </authorList>
    </citation>
    <scope>NUCLEOTIDE SEQUENCE</scope>
    <source>
        <strain evidence="2">Sp2 HRB7682 ss15</strain>
    </source>
</reference>
<accession>A0A9W8ZVT7</accession>
<protein>
    <submittedName>
        <fullName evidence="2">Uncharacterized protein</fullName>
    </submittedName>
</protein>
<sequence length="164" mass="18165">MNTANMRPQKHPIDERKIVKGESYRSRFHSPSPSSSSSNSSVDPNTDPDDEDNPVQAQTATHVESFQSSVLKLIRNFLDDSSLGTPEVLPFDNHQNEYKSSSSTSGYTSSQLDTQMFLTPSYRSTGSEVVDNHEITTVALVGKVVGKYSGFWLHEVVVDIPREA</sequence>
<feature type="region of interest" description="Disordered" evidence="1">
    <location>
        <begin position="85"/>
        <end position="110"/>
    </location>
</feature>
<gene>
    <name evidence="2" type="ORF">C8J55DRAFT_492904</name>
</gene>
<evidence type="ECO:0000256" key="1">
    <source>
        <dbReference type="SAM" id="MobiDB-lite"/>
    </source>
</evidence>
<proteinExistence type="predicted"/>
<feature type="region of interest" description="Disordered" evidence="1">
    <location>
        <begin position="1"/>
        <end position="62"/>
    </location>
</feature>
<feature type="compositionally biased region" description="Low complexity" evidence="1">
    <location>
        <begin position="30"/>
        <end position="45"/>
    </location>
</feature>
<feature type="compositionally biased region" description="Basic and acidic residues" evidence="1">
    <location>
        <begin position="11"/>
        <end position="25"/>
    </location>
</feature>
<dbReference type="EMBL" id="JANVFS010000043">
    <property type="protein sequence ID" value="KAJ4466893.1"/>
    <property type="molecule type" value="Genomic_DNA"/>
</dbReference>
<reference evidence="2" key="2">
    <citation type="journal article" date="2023" name="Proc. Natl. Acad. Sci. U.S.A.">
        <title>A global phylogenomic analysis of the shiitake genus Lentinula.</title>
        <authorList>
            <person name="Sierra-Patev S."/>
            <person name="Min B."/>
            <person name="Naranjo-Ortiz M."/>
            <person name="Looney B."/>
            <person name="Konkel Z."/>
            <person name="Slot J.C."/>
            <person name="Sakamoto Y."/>
            <person name="Steenwyk J.L."/>
            <person name="Rokas A."/>
            <person name="Carro J."/>
            <person name="Camarero S."/>
            <person name="Ferreira P."/>
            <person name="Molpeceres G."/>
            <person name="Ruiz-Duenas F.J."/>
            <person name="Serrano A."/>
            <person name="Henrissat B."/>
            <person name="Drula E."/>
            <person name="Hughes K.W."/>
            <person name="Mata J.L."/>
            <person name="Ishikawa N.K."/>
            <person name="Vargas-Isla R."/>
            <person name="Ushijima S."/>
            <person name="Smith C.A."/>
            <person name="Donoghue J."/>
            <person name="Ahrendt S."/>
            <person name="Andreopoulos W."/>
            <person name="He G."/>
            <person name="LaButti K."/>
            <person name="Lipzen A."/>
            <person name="Ng V."/>
            <person name="Riley R."/>
            <person name="Sandor L."/>
            <person name="Barry K."/>
            <person name="Martinez A.T."/>
            <person name="Xiao Y."/>
            <person name="Gibbons J.G."/>
            <person name="Terashima K."/>
            <person name="Grigoriev I.V."/>
            <person name="Hibbett D."/>
        </authorList>
    </citation>
    <scope>NUCLEOTIDE SEQUENCE</scope>
    <source>
        <strain evidence="2">Sp2 HRB7682 ss15</strain>
    </source>
</reference>
<evidence type="ECO:0000313" key="2">
    <source>
        <dbReference type="EMBL" id="KAJ4466893.1"/>
    </source>
</evidence>
<name>A0A9W8ZVT7_9AGAR</name>
<evidence type="ECO:0000313" key="3">
    <source>
        <dbReference type="Proteomes" id="UP001150238"/>
    </source>
</evidence>